<gene>
    <name evidence="1" type="ORF">S06H3_30403</name>
</gene>
<dbReference type="AlphaFoldDB" id="X1MBF0"/>
<accession>X1MBF0</accession>
<comment type="caution">
    <text evidence="1">The sequence shown here is derived from an EMBL/GenBank/DDBJ whole genome shotgun (WGS) entry which is preliminary data.</text>
</comment>
<protein>
    <submittedName>
        <fullName evidence="1">Uncharacterized protein</fullName>
    </submittedName>
</protein>
<sequence length="40" mass="4499">MFVKSSNIRVFEEDTSAAIGLKPVFMRINNNGIDLTQTLK</sequence>
<organism evidence="1">
    <name type="scientific">marine sediment metagenome</name>
    <dbReference type="NCBI Taxonomy" id="412755"/>
    <lineage>
        <taxon>unclassified sequences</taxon>
        <taxon>metagenomes</taxon>
        <taxon>ecological metagenomes</taxon>
    </lineage>
</organism>
<evidence type="ECO:0000313" key="1">
    <source>
        <dbReference type="EMBL" id="GAI28613.1"/>
    </source>
</evidence>
<reference evidence="1" key="1">
    <citation type="journal article" date="2014" name="Front. Microbiol.">
        <title>High frequency of phylogenetically diverse reductive dehalogenase-homologous genes in deep subseafloor sedimentary metagenomes.</title>
        <authorList>
            <person name="Kawai M."/>
            <person name="Futagami T."/>
            <person name="Toyoda A."/>
            <person name="Takaki Y."/>
            <person name="Nishi S."/>
            <person name="Hori S."/>
            <person name="Arai W."/>
            <person name="Tsubouchi T."/>
            <person name="Morono Y."/>
            <person name="Uchiyama I."/>
            <person name="Ito T."/>
            <person name="Fujiyama A."/>
            <person name="Inagaki F."/>
            <person name="Takami H."/>
        </authorList>
    </citation>
    <scope>NUCLEOTIDE SEQUENCE</scope>
    <source>
        <strain evidence="1">Expedition CK06-06</strain>
    </source>
</reference>
<proteinExistence type="predicted"/>
<name>X1MBF0_9ZZZZ</name>
<dbReference type="EMBL" id="BARV01017901">
    <property type="protein sequence ID" value="GAI28613.1"/>
    <property type="molecule type" value="Genomic_DNA"/>
</dbReference>
<feature type="non-terminal residue" evidence="1">
    <location>
        <position position="40"/>
    </location>
</feature>